<dbReference type="InterPro" id="IPR036390">
    <property type="entry name" value="WH_DNA-bd_sf"/>
</dbReference>
<gene>
    <name evidence="2" type="ORF">UFOPK3376_01006</name>
</gene>
<dbReference type="Pfam" id="PF12802">
    <property type="entry name" value="MarR_2"/>
    <property type="match status" value="1"/>
</dbReference>
<dbReference type="Gene3D" id="1.10.10.10">
    <property type="entry name" value="Winged helix-like DNA-binding domain superfamily/Winged helix DNA-binding domain"/>
    <property type="match status" value="1"/>
</dbReference>
<dbReference type="PANTHER" id="PTHR33164">
    <property type="entry name" value="TRANSCRIPTIONAL REGULATOR, MARR FAMILY"/>
    <property type="match status" value="1"/>
</dbReference>
<dbReference type="InterPro" id="IPR039422">
    <property type="entry name" value="MarR/SlyA-like"/>
</dbReference>
<dbReference type="SUPFAM" id="SSF46785">
    <property type="entry name" value="Winged helix' DNA-binding domain"/>
    <property type="match status" value="1"/>
</dbReference>
<protein>
    <submittedName>
        <fullName evidence="2">Unannotated protein</fullName>
    </submittedName>
</protein>
<evidence type="ECO:0000313" key="2">
    <source>
        <dbReference type="EMBL" id="CAB4873931.1"/>
    </source>
</evidence>
<accession>A0A6J7DTH1</accession>
<sequence length="155" mass="17220">MAATKWLSNAQREAWRNVSLMNLQLVALLGSELAADGLSYQDYLVLADLSDRPDGRARLNELARQLGWEKSRVSHHVTRMEQRGLVARVKCPTDQRGWFVTLTDVGRGAIEAAAPAHVAVVRRNFIDLLTREQLGTLNTIARTVLDHLSSHQPAG</sequence>
<evidence type="ECO:0000259" key="1">
    <source>
        <dbReference type="PROSITE" id="PS50995"/>
    </source>
</evidence>
<reference evidence="2" key="1">
    <citation type="submission" date="2020-05" db="EMBL/GenBank/DDBJ databases">
        <authorList>
            <person name="Chiriac C."/>
            <person name="Salcher M."/>
            <person name="Ghai R."/>
            <person name="Kavagutti S V."/>
        </authorList>
    </citation>
    <scope>NUCLEOTIDE SEQUENCE</scope>
</reference>
<dbReference type="EMBL" id="CAFBLP010000019">
    <property type="protein sequence ID" value="CAB4873931.1"/>
    <property type="molecule type" value="Genomic_DNA"/>
</dbReference>
<dbReference type="GO" id="GO:0003700">
    <property type="term" value="F:DNA-binding transcription factor activity"/>
    <property type="evidence" value="ECO:0007669"/>
    <property type="project" value="InterPro"/>
</dbReference>
<dbReference type="PROSITE" id="PS50995">
    <property type="entry name" value="HTH_MARR_2"/>
    <property type="match status" value="1"/>
</dbReference>
<dbReference type="AlphaFoldDB" id="A0A6J7DTH1"/>
<dbReference type="PANTHER" id="PTHR33164:SF99">
    <property type="entry name" value="MARR FAMILY REGULATORY PROTEIN"/>
    <property type="match status" value="1"/>
</dbReference>
<dbReference type="InterPro" id="IPR036388">
    <property type="entry name" value="WH-like_DNA-bd_sf"/>
</dbReference>
<proteinExistence type="predicted"/>
<organism evidence="2">
    <name type="scientific">freshwater metagenome</name>
    <dbReference type="NCBI Taxonomy" id="449393"/>
    <lineage>
        <taxon>unclassified sequences</taxon>
        <taxon>metagenomes</taxon>
        <taxon>ecological metagenomes</taxon>
    </lineage>
</organism>
<feature type="domain" description="HTH marR-type" evidence="1">
    <location>
        <begin position="11"/>
        <end position="146"/>
    </location>
</feature>
<dbReference type="GO" id="GO:0006950">
    <property type="term" value="P:response to stress"/>
    <property type="evidence" value="ECO:0007669"/>
    <property type="project" value="TreeGrafter"/>
</dbReference>
<name>A0A6J7DTH1_9ZZZZ</name>
<dbReference type="SMART" id="SM00347">
    <property type="entry name" value="HTH_MARR"/>
    <property type="match status" value="1"/>
</dbReference>
<dbReference type="InterPro" id="IPR000835">
    <property type="entry name" value="HTH_MarR-typ"/>
</dbReference>